<dbReference type="PANTHER" id="PTHR42709:SF6">
    <property type="entry name" value="UNDECAPRENYL PHOSPHATE TRANSPORTER A"/>
    <property type="match status" value="1"/>
</dbReference>
<proteinExistence type="inferred from homology"/>
<evidence type="ECO:0000313" key="10">
    <source>
        <dbReference type="Proteomes" id="UP000194903"/>
    </source>
</evidence>
<gene>
    <name evidence="9" type="ORF">CBW42_13400</name>
</gene>
<dbReference type="AlphaFoldDB" id="A0A252F0U4"/>
<dbReference type="InterPro" id="IPR032816">
    <property type="entry name" value="VTT_dom"/>
</dbReference>
<dbReference type="Proteomes" id="UP000194903">
    <property type="component" value="Unassembled WGS sequence"/>
</dbReference>
<keyword evidence="4 7" id="KW-0812">Transmembrane</keyword>
<evidence type="ECO:0000256" key="5">
    <source>
        <dbReference type="ARBA" id="ARBA00022989"/>
    </source>
</evidence>
<evidence type="ECO:0000256" key="6">
    <source>
        <dbReference type="ARBA" id="ARBA00023136"/>
    </source>
</evidence>
<dbReference type="Pfam" id="PF09335">
    <property type="entry name" value="VTT_dom"/>
    <property type="match status" value="1"/>
</dbReference>
<sequence>MELGTVLGLLSQYGVLVLLVVTFLEALNCPGMPAGIILPAAGIYAAHNSVSIVEIIGLTVLGGMVGSVVLYIIGRIGGQPLLDWLKKHSKHAQRASERCEEFLEKGGFLTVFVGRIVPVVRTIFPLPAGAFRVAVCPFLTASALGIACYNIVCVGAGYYFGHAFL</sequence>
<organism evidence="9 10">
    <name type="scientific">Butyricicoccus porcorum</name>
    <dbReference type="NCBI Taxonomy" id="1945634"/>
    <lineage>
        <taxon>Bacteria</taxon>
        <taxon>Bacillati</taxon>
        <taxon>Bacillota</taxon>
        <taxon>Clostridia</taxon>
        <taxon>Eubacteriales</taxon>
        <taxon>Butyricicoccaceae</taxon>
        <taxon>Butyricicoccus</taxon>
    </lineage>
</organism>
<name>A0A252F0U4_9FIRM</name>
<feature type="transmembrane region" description="Helical" evidence="7">
    <location>
        <begin position="50"/>
        <end position="73"/>
    </location>
</feature>
<dbReference type="GO" id="GO:0005886">
    <property type="term" value="C:plasma membrane"/>
    <property type="evidence" value="ECO:0007669"/>
    <property type="project" value="UniProtKB-SubCell"/>
</dbReference>
<evidence type="ECO:0000256" key="7">
    <source>
        <dbReference type="SAM" id="Phobius"/>
    </source>
</evidence>
<evidence type="ECO:0000256" key="4">
    <source>
        <dbReference type="ARBA" id="ARBA00022692"/>
    </source>
</evidence>
<comment type="similarity">
    <text evidence="2">Belongs to the DedA family.</text>
</comment>
<evidence type="ECO:0000259" key="8">
    <source>
        <dbReference type="Pfam" id="PF09335"/>
    </source>
</evidence>
<evidence type="ECO:0000256" key="1">
    <source>
        <dbReference type="ARBA" id="ARBA00004651"/>
    </source>
</evidence>
<accession>A0A252F0U4</accession>
<comment type="subcellular location">
    <subcellularLocation>
        <location evidence="1">Cell membrane</location>
        <topology evidence="1">Multi-pass membrane protein</topology>
    </subcellularLocation>
</comment>
<keyword evidence="3" id="KW-1003">Cell membrane</keyword>
<dbReference type="RefSeq" id="WP_087022583.1">
    <property type="nucleotide sequence ID" value="NZ_CP178353.1"/>
</dbReference>
<feature type="domain" description="VTT" evidence="8">
    <location>
        <begin position="35"/>
        <end position="158"/>
    </location>
</feature>
<keyword evidence="10" id="KW-1185">Reference proteome</keyword>
<evidence type="ECO:0000256" key="2">
    <source>
        <dbReference type="ARBA" id="ARBA00010792"/>
    </source>
</evidence>
<evidence type="ECO:0000313" key="9">
    <source>
        <dbReference type="EMBL" id="OUM19436.1"/>
    </source>
</evidence>
<keyword evidence="6 7" id="KW-0472">Membrane</keyword>
<dbReference type="InterPro" id="IPR051311">
    <property type="entry name" value="DedA_domain"/>
</dbReference>
<dbReference type="OrthoDB" id="9813426at2"/>
<protein>
    <recommendedName>
        <fullName evidence="8">VTT domain-containing protein</fullName>
    </recommendedName>
</protein>
<dbReference type="PANTHER" id="PTHR42709">
    <property type="entry name" value="ALKALINE PHOSPHATASE LIKE PROTEIN"/>
    <property type="match status" value="1"/>
</dbReference>
<keyword evidence="5 7" id="KW-1133">Transmembrane helix</keyword>
<comment type="caution">
    <text evidence="9">The sequence shown here is derived from an EMBL/GenBank/DDBJ whole genome shotgun (WGS) entry which is preliminary data.</text>
</comment>
<evidence type="ECO:0000256" key="3">
    <source>
        <dbReference type="ARBA" id="ARBA00022475"/>
    </source>
</evidence>
<reference evidence="9 10" key="1">
    <citation type="submission" date="2017-05" db="EMBL/GenBank/DDBJ databases">
        <title>Butyricicoccus porcorum sp. nov. a butyrate-producing bacterium from the swine intestinal tract.</title>
        <authorList>
            <person name="Trachsel J."/>
            <person name="Humphrey S."/>
            <person name="Allen H.K."/>
        </authorList>
    </citation>
    <scope>NUCLEOTIDE SEQUENCE [LARGE SCALE GENOMIC DNA]</scope>
    <source>
        <strain evidence="9">BB10</strain>
    </source>
</reference>
<dbReference type="EMBL" id="NHOC01000019">
    <property type="protein sequence ID" value="OUM19436.1"/>
    <property type="molecule type" value="Genomic_DNA"/>
</dbReference>